<dbReference type="PANTHER" id="PTHR42782">
    <property type="entry name" value="SI:CH73-314G15.3"/>
    <property type="match status" value="1"/>
</dbReference>
<sequence>MATTPPTTLCDWCLRILHTPDPSAKVAITQEFSRQWQDGIITEIGHGVPPERPARPDRFVFVEPGKAPKLGKAGSLWAIDTALDNIVRFAQVSLDSSSPAAPMPRAFFDDFVRMAAEEAKHFLWLVERLEELGSHFGALPIHAGIWESAAETAHDICCRMAIVHMVHEARGLDVNPTTINNFAKAGDTVSADMLTTILADEVTHVETGHRWFAFVCQKRAKDKREAFHAIVKKHFKGVLKPPFNEDARRAAGMEPELYHGLETKERTA</sequence>
<dbReference type="Proteomes" id="UP001151582">
    <property type="component" value="Unassembled WGS sequence"/>
</dbReference>
<dbReference type="EMBL" id="JANBQB010000048">
    <property type="protein sequence ID" value="KAJ1983601.1"/>
    <property type="molecule type" value="Genomic_DNA"/>
</dbReference>
<dbReference type="OrthoDB" id="426882at2759"/>
<comment type="caution">
    <text evidence="1">The sequence shown here is derived from an EMBL/GenBank/DDBJ whole genome shotgun (WGS) entry which is preliminary data.</text>
</comment>
<dbReference type="InterPro" id="IPR011197">
    <property type="entry name" value="UCP012318"/>
</dbReference>
<evidence type="ECO:0000313" key="2">
    <source>
        <dbReference type="Proteomes" id="UP001151582"/>
    </source>
</evidence>
<evidence type="ECO:0008006" key="3">
    <source>
        <dbReference type="Google" id="ProtNLM"/>
    </source>
</evidence>
<organism evidence="1 2">
    <name type="scientific">Dimargaris verticillata</name>
    <dbReference type="NCBI Taxonomy" id="2761393"/>
    <lineage>
        <taxon>Eukaryota</taxon>
        <taxon>Fungi</taxon>
        <taxon>Fungi incertae sedis</taxon>
        <taxon>Zoopagomycota</taxon>
        <taxon>Kickxellomycotina</taxon>
        <taxon>Dimargaritomycetes</taxon>
        <taxon>Dimargaritales</taxon>
        <taxon>Dimargaritaceae</taxon>
        <taxon>Dimargaris</taxon>
    </lineage>
</organism>
<proteinExistence type="predicted"/>
<dbReference type="InterPro" id="IPR009078">
    <property type="entry name" value="Ferritin-like_SF"/>
</dbReference>
<dbReference type="SUPFAM" id="SSF47240">
    <property type="entry name" value="Ferritin-like"/>
    <property type="match status" value="1"/>
</dbReference>
<dbReference type="PIRSF" id="PIRSF012318">
    <property type="entry name" value="UCP012318"/>
    <property type="match status" value="1"/>
</dbReference>
<name>A0A9W8EEQ8_9FUNG</name>
<accession>A0A9W8EEQ8</accession>
<dbReference type="AlphaFoldDB" id="A0A9W8EEQ8"/>
<gene>
    <name evidence="1" type="ORF">H4R34_001189</name>
</gene>
<dbReference type="InterPro" id="IPR012347">
    <property type="entry name" value="Ferritin-like"/>
</dbReference>
<dbReference type="InterPro" id="IPR007402">
    <property type="entry name" value="DUF455"/>
</dbReference>
<keyword evidence="2" id="KW-1185">Reference proteome</keyword>
<dbReference type="Gene3D" id="1.20.1260.10">
    <property type="match status" value="1"/>
</dbReference>
<dbReference type="Pfam" id="PF04305">
    <property type="entry name" value="DUF455"/>
    <property type="match status" value="1"/>
</dbReference>
<evidence type="ECO:0000313" key="1">
    <source>
        <dbReference type="EMBL" id="KAJ1983601.1"/>
    </source>
</evidence>
<reference evidence="1" key="1">
    <citation type="submission" date="2022-07" db="EMBL/GenBank/DDBJ databases">
        <title>Phylogenomic reconstructions and comparative analyses of Kickxellomycotina fungi.</title>
        <authorList>
            <person name="Reynolds N.K."/>
            <person name="Stajich J.E."/>
            <person name="Barry K."/>
            <person name="Grigoriev I.V."/>
            <person name="Crous P."/>
            <person name="Smith M.E."/>
        </authorList>
    </citation>
    <scope>NUCLEOTIDE SEQUENCE</scope>
    <source>
        <strain evidence="1">RSA 567</strain>
    </source>
</reference>
<dbReference type="CDD" id="cd00657">
    <property type="entry name" value="Ferritin_like"/>
    <property type="match status" value="1"/>
</dbReference>
<dbReference type="PANTHER" id="PTHR42782:SF2">
    <property type="entry name" value="3-OXOACYL-[ACYL-CARRIER-PROTEIN] SYNTHASE-LIKE PROTEIN"/>
    <property type="match status" value="1"/>
</dbReference>
<protein>
    <recommendedName>
        <fullName evidence="3">Ferritin-like superfamily</fullName>
    </recommendedName>
</protein>